<dbReference type="InterPro" id="IPR057559">
    <property type="entry name" value="SAM_6"/>
</dbReference>
<organism evidence="3 4">
    <name type="scientific">Dendryphion nanum</name>
    <dbReference type="NCBI Taxonomy" id="256645"/>
    <lineage>
        <taxon>Eukaryota</taxon>
        <taxon>Fungi</taxon>
        <taxon>Dikarya</taxon>
        <taxon>Ascomycota</taxon>
        <taxon>Pezizomycotina</taxon>
        <taxon>Dothideomycetes</taxon>
        <taxon>Pleosporomycetidae</taxon>
        <taxon>Pleosporales</taxon>
        <taxon>Torulaceae</taxon>
        <taxon>Dendryphion</taxon>
    </lineage>
</organism>
<feature type="domain" description="SAM-like" evidence="2">
    <location>
        <begin position="822"/>
        <end position="907"/>
    </location>
</feature>
<dbReference type="Pfam" id="PF23395">
    <property type="entry name" value="SAM_6"/>
    <property type="match status" value="1"/>
</dbReference>
<dbReference type="Pfam" id="PF23394">
    <property type="entry name" value="DUF7102"/>
    <property type="match status" value="1"/>
</dbReference>
<evidence type="ECO:0000259" key="2">
    <source>
        <dbReference type="Pfam" id="PF23395"/>
    </source>
</evidence>
<gene>
    <name evidence="3" type="ORF">B0J11DRAFT_583956</name>
</gene>
<dbReference type="InterPro" id="IPR055528">
    <property type="entry name" value="DUF7102"/>
</dbReference>
<protein>
    <submittedName>
        <fullName evidence="3">Uncharacterized protein</fullName>
    </submittedName>
</protein>
<sequence>MDLDFSDPGPTTLEYARLHGITVDYTTEVLNTGGITTPSDENLLYDLNHLSDDFTSLASGTARLTQEKLAVSRDAAFLLKEVISMHELPDDAFLAIEMNAVNRESKIKIKQEVPILRTDNELDLLQFGSITVPTLTNLKIPFEPVDVQQGGGFEWPSNYSEYPQHFLEQARAEKFTVCKTDLLFLQDAVQNPYSAREAAKAMATHLVYDKNIDLEHLTPPLLPMSPPLTPYIPSSPGNRLELLSDNTNSTAAELKMLEDQITRADEMVDLEDSNDAMPLITDIHLHNQVMETPHSTFNKKRIGDLKVEGPLTPLTLYESPIRRMKSVTFPEMVHQFIPELPSNFESGDDILRSDDSFTDFFKLHADEAMKIVENERLTEADTTRRAKVPIIDFTLPLAPWVEFSCSKNGKRSSETELQNQMNFMIRIKRTMLISESQWRGLTELERGLHWSPFPVDLARIKIVEKLHGEDMLQNILSELTVDNIATSSTDLWKRGGLQILDDEECDDEIELGNFSVPTDISSLARKRKAEIEEEHIEKPKHKSTHGKIKQQHKAAIVPDTSIMFGGMFSASSALHRFMRIQGQDVQTTNEDMATSDSAFGIVSSFQIAHNNRKILIEGPQTTLTTSTTYGTAENVSMPSPLHLPIPEKLPPCSFIVSATLLQQRTLFREIETIYVNADIIERDFSVPLSPSQEADILLSPSTGLIFTTLQQVKQRALPGQPDQNPIKERIYYLQSRYERLIVLISEGLSRDVEQMGTHRPVDVRDQEAIKEFEKFVANLDAIVTICFVKGGEIALSRSIVTEMTKWGLPHGSKDLGDVRLSQDETTWELFFRRAGFNPYAAQIIIASLQTPVYTSLRSSSPALSGTGVQGVDMSGLQAFIYMSGEERVRKFQALLGGTRIIRQTSALIDQRWPSAKDGFRR</sequence>
<comment type="caution">
    <text evidence="3">The sequence shown here is derived from an EMBL/GenBank/DDBJ whole genome shotgun (WGS) entry which is preliminary data.</text>
</comment>
<dbReference type="AlphaFoldDB" id="A0A9P9ICM4"/>
<accession>A0A9P9ICM4</accession>
<dbReference type="Proteomes" id="UP000700596">
    <property type="component" value="Unassembled WGS sequence"/>
</dbReference>
<evidence type="ECO:0000313" key="4">
    <source>
        <dbReference type="Proteomes" id="UP000700596"/>
    </source>
</evidence>
<name>A0A9P9ICM4_9PLEO</name>
<reference evidence="3" key="1">
    <citation type="journal article" date="2021" name="Nat. Commun.">
        <title>Genetic determinants of endophytism in the Arabidopsis root mycobiome.</title>
        <authorList>
            <person name="Mesny F."/>
            <person name="Miyauchi S."/>
            <person name="Thiergart T."/>
            <person name="Pickel B."/>
            <person name="Atanasova L."/>
            <person name="Karlsson M."/>
            <person name="Huettel B."/>
            <person name="Barry K.W."/>
            <person name="Haridas S."/>
            <person name="Chen C."/>
            <person name="Bauer D."/>
            <person name="Andreopoulos W."/>
            <person name="Pangilinan J."/>
            <person name="LaButti K."/>
            <person name="Riley R."/>
            <person name="Lipzen A."/>
            <person name="Clum A."/>
            <person name="Drula E."/>
            <person name="Henrissat B."/>
            <person name="Kohler A."/>
            <person name="Grigoriev I.V."/>
            <person name="Martin F.M."/>
            <person name="Hacquard S."/>
        </authorList>
    </citation>
    <scope>NUCLEOTIDE SEQUENCE</scope>
    <source>
        <strain evidence="3">MPI-CAGE-CH-0243</strain>
    </source>
</reference>
<dbReference type="OrthoDB" id="3647246at2759"/>
<keyword evidence="4" id="KW-1185">Reference proteome</keyword>
<evidence type="ECO:0000259" key="1">
    <source>
        <dbReference type="Pfam" id="PF23394"/>
    </source>
</evidence>
<evidence type="ECO:0000313" key="3">
    <source>
        <dbReference type="EMBL" id="KAH7115906.1"/>
    </source>
</evidence>
<proteinExistence type="predicted"/>
<feature type="domain" description="DUF7102" evidence="1">
    <location>
        <begin position="653"/>
        <end position="808"/>
    </location>
</feature>
<dbReference type="EMBL" id="JAGMWT010000015">
    <property type="protein sequence ID" value="KAH7115906.1"/>
    <property type="molecule type" value="Genomic_DNA"/>
</dbReference>